<evidence type="ECO:0000313" key="3">
    <source>
        <dbReference type="EMBL" id="MEN2791525.1"/>
    </source>
</evidence>
<gene>
    <name evidence="3" type="ORF">ABC974_17955</name>
</gene>
<accession>A0ABU9Y6T8</accession>
<reference evidence="3 4" key="1">
    <citation type="submission" date="2024-05" db="EMBL/GenBank/DDBJ databases">
        <authorList>
            <person name="Liu Q."/>
            <person name="Xin Y.-H."/>
        </authorList>
    </citation>
    <scope>NUCLEOTIDE SEQUENCE [LARGE SCALE GENOMIC DNA]</scope>
    <source>
        <strain evidence="3 4">CGMCC 1.10181</strain>
    </source>
</reference>
<feature type="transmembrane region" description="Helical" evidence="2">
    <location>
        <begin position="12"/>
        <end position="33"/>
    </location>
</feature>
<sequence>MKAQTQRQLRKLHHYVGVFFAPAILFFALSGAVQTFRLGEEKGWGGTPPAALVWMTSVHKDQALPRARAEKPAARPEAAKAPRGDGDRADDRRRAPRGPSPLPLKIFVVLLALGLTLSTALGLTIALTNRATRRMSILLVIAGTVLPLLLLVV</sequence>
<feature type="transmembrane region" description="Helical" evidence="2">
    <location>
        <begin position="135"/>
        <end position="152"/>
    </location>
</feature>
<keyword evidence="2" id="KW-0472">Membrane</keyword>
<evidence type="ECO:0000313" key="4">
    <source>
        <dbReference type="Proteomes" id="UP001419910"/>
    </source>
</evidence>
<dbReference type="Proteomes" id="UP001419910">
    <property type="component" value="Unassembled WGS sequence"/>
</dbReference>
<protein>
    <recommendedName>
        <fullName evidence="5">PepSY domain-containing protein</fullName>
    </recommendedName>
</protein>
<feature type="compositionally biased region" description="Basic and acidic residues" evidence="1">
    <location>
        <begin position="63"/>
        <end position="93"/>
    </location>
</feature>
<dbReference type="RefSeq" id="WP_343892520.1">
    <property type="nucleotide sequence ID" value="NZ_BAAAEH010000060.1"/>
</dbReference>
<evidence type="ECO:0008006" key="5">
    <source>
        <dbReference type="Google" id="ProtNLM"/>
    </source>
</evidence>
<evidence type="ECO:0000256" key="2">
    <source>
        <dbReference type="SAM" id="Phobius"/>
    </source>
</evidence>
<comment type="caution">
    <text evidence="3">The sequence shown here is derived from an EMBL/GenBank/DDBJ whole genome shotgun (WGS) entry which is preliminary data.</text>
</comment>
<name>A0ABU9Y6T8_9SPHN</name>
<keyword evidence="2" id="KW-1133">Transmembrane helix</keyword>
<keyword evidence="2" id="KW-0812">Transmembrane</keyword>
<proteinExistence type="predicted"/>
<organism evidence="3 4">
    <name type="scientific">Sphingomonas oligophenolica</name>
    <dbReference type="NCBI Taxonomy" id="301154"/>
    <lineage>
        <taxon>Bacteria</taxon>
        <taxon>Pseudomonadati</taxon>
        <taxon>Pseudomonadota</taxon>
        <taxon>Alphaproteobacteria</taxon>
        <taxon>Sphingomonadales</taxon>
        <taxon>Sphingomonadaceae</taxon>
        <taxon>Sphingomonas</taxon>
    </lineage>
</organism>
<feature type="transmembrane region" description="Helical" evidence="2">
    <location>
        <begin position="106"/>
        <end position="128"/>
    </location>
</feature>
<evidence type="ECO:0000256" key="1">
    <source>
        <dbReference type="SAM" id="MobiDB-lite"/>
    </source>
</evidence>
<feature type="region of interest" description="Disordered" evidence="1">
    <location>
        <begin position="63"/>
        <end position="97"/>
    </location>
</feature>
<keyword evidence="4" id="KW-1185">Reference proteome</keyword>
<dbReference type="EMBL" id="JBDIME010000018">
    <property type="protein sequence ID" value="MEN2791525.1"/>
    <property type="molecule type" value="Genomic_DNA"/>
</dbReference>